<proteinExistence type="predicted"/>
<dbReference type="EMBL" id="FOQA01000018">
    <property type="protein sequence ID" value="SFI40660.1"/>
    <property type="molecule type" value="Genomic_DNA"/>
</dbReference>
<evidence type="ECO:0000313" key="2">
    <source>
        <dbReference type="EMBL" id="SFI40660.1"/>
    </source>
</evidence>
<protein>
    <submittedName>
        <fullName evidence="2">Large subunit ribosomal protein L7A</fullName>
    </submittedName>
</protein>
<dbReference type="RefSeq" id="WP_207646674.1">
    <property type="nucleotide sequence ID" value="NZ_FOQA01000018.1"/>
</dbReference>
<sequence length="81" mass="9062">MLEELQHEKIIIGLKQVSRSIREGDQILKIYLAQDADNNILEKINTLAKQHSIEIIPVDSRKKLGRNCGIDVGATVVAVQK</sequence>
<dbReference type="SUPFAM" id="SSF55315">
    <property type="entry name" value="L30e-like"/>
    <property type="match status" value="1"/>
</dbReference>
<keyword evidence="2" id="KW-0687">Ribonucleoprotein</keyword>
<dbReference type="InterPro" id="IPR004038">
    <property type="entry name" value="Ribosomal_eL8/eL30/eS12/Gad45"/>
</dbReference>
<dbReference type="STRING" id="69895.SAMN05192551_11811"/>
<evidence type="ECO:0000259" key="1">
    <source>
        <dbReference type="Pfam" id="PF01248"/>
    </source>
</evidence>
<dbReference type="AlphaFoldDB" id="A0A1I3HYJ6"/>
<feature type="domain" description="Ribosomal protein eL8/eL30/eS12/Gadd45" evidence="1">
    <location>
        <begin position="5"/>
        <end position="80"/>
    </location>
</feature>
<keyword evidence="2" id="KW-0689">Ribosomal protein</keyword>
<gene>
    <name evidence="2" type="ORF">SAMN05192551_11811</name>
</gene>
<dbReference type="GO" id="GO:0005840">
    <property type="term" value="C:ribosome"/>
    <property type="evidence" value="ECO:0007669"/>
    <property type="project" value="UniProtKB-KW"/>
</dbReference>
<dbReference type="Proteomes" id="UP000199287">
    <property type="component" value="Unassembled WGS sequence"/>
</dbReference>
<reference evidence="3" key="1">
    <citation type="submission" date="2016-10" db="EMBL/GenBank/DDBJ databases">
        <authorList>
            <person name="Varghese N."/>
            <person name="Submissions S."/>
        </authorList>
    </citation>
    <scope>NUCLEOTIDE SEQUENCE [LARGE SCALE GENOMIC DNA]</scope>
    <source>
        <strain evidence="3">Z-7934</strain>
    </source>
</reference>
<dbReference type="Pfam" id="PF01248">
    <property type="entry name" value="Ribosomal_L7Ae"/>
    <property type="match status" value="1"/>
</dbReference>
<dbReference type="InterPro" id="IPR029064">
    <property type="entry name" value="Ribosomal_eL30-like_sf"/>
</dbReference>
<evidence type="ECO:0000313" key="3">
    <source>
        <dbReference type="Proteomes" id="UP000199287"/>
    </source>
</evidence>
<name>A0A1I3HYJ6_9FIRM</name>
<accession>A0A1I3HYJ6</accession>
<organism evidence="2 3">
    <name type="scientific">Tindallia magadiensis</name>
    <dbReference type="NCBI Taxonomy" id="69895"/>
    <lineage>
        <taxon>Bacteria</taxon>
        <taxon>Bacillati</taxon>
        <taxon>Bacillota</taxon>
        <taxon>Clostridia</taxon>
        <taxon>Peptostreptococcales</taxon>
        <taxon>Tindalliaceae</taxon>
        <taxon>Tindallia</taxon>
    </lineage>
</organism>
<dbReference type="Gene3D" id="3.30.1330.30">
    <property type="match status" value="1"/>
</dbReference>
<keyword evidence="3" id="KW-1185">Reference proteome</keyword>